<evidence type="ECO:0000256" key="6">
    <source>
        <dbReference type="ARBA" id="ARBA00022840"/>
    </source>
</evidence>
<evidence type="ECO:0000313" key="11">
    <source>
        <dbReference type="EMBL" id="TYC17018.1"/>
    </source>
</evidence>
<evidence type="ECO:0000256" key="5">
    <source>
        <dbReference type="ARBA" id="ARBA00022777"/>
    </source>
</evidence>
<keyword evidence="3 11" id="KW-0808">Transferase</keyword>
<dbReference type="RefSeq" id="WP_148380314.1">
    <property type="nucleotide sequence ID" value="NZ_VSKN01000002.1"/>
</dbReference>
<dbReference type="InterPro" id="IPR025669">
    <property type="entry name" value="AAA_dom"/>
</dbReference>
<reference evidence="11 12" key="1">
    <citation type="submission" date="2019-08" db="EMBL/GenBank/DDBJ databases">
        <title>Genomes of Antarctic Bizionia species.</title>
        <authorList>
            <person name="Bowman J.P."/>
        </authorList>
    </citation>
    <scope>NUCLEOTIDE SEQUENCE [LARGE SCALE GENOMIC DNA]</scope>
    <source>
        <strain evidence="11 12">IC164</strain>
    </source>
</reference>
<dbReference type="EC" id="2.7.10.2" evidence="2"/>
<evidence type="ECO:0000256" key="4">
    <source>
        <dbReference type="ARBA" id="ARBA00022741"/>
    </source>
</evidence>
<proteinExistence type="inferred from homology"/>
<gene>
    <name evidence="11" type="ORF">ES677_02240</name>
</gene>
<sequence length="818" mass="92459">MNDEFEFSESSPSTFDIKAFLYKTLSYWKLFILCIGIGLFIVYQQNIRTQQSYKLGTQISIEDDNNPLFSANTSLTFNWGGVSGKVKTIITTLQSRSHHEKVVDNLQFYITYLKQARFRKDDIYKAAPFTFTLLPNTSQVLNVPVRISIVDDTTFEIGLDFENTIVNTQNFTNKEKSTTDVSIGPFKQRFKFGNPIILPFLNGTIHFKKDRKIVSGDEYFITFQNYDAVVGKYKDKLWVDNPANSSILNLEMTDVNTGKIEDYLNETVRVLSEDQLNRKNQFVTNTITFIDEQLERVKSQLTLNADSLNNYRQNNKIFNLDEESLQINEKLAKFEIEKDNTNRQLAYYSNLKTYLETSNSFTDVPAPSIAGVDDANILGNVSKLNALSVQKSKYETTVRSDAAIFGDIDRQTEGLKAVLLENISSASNGLRREMEFINSKIASIDSKIRKLPKDQQNMLNIERQYALSEQTYNVFLAKRGEAEIIKSASVSDVLVIDPAKDTGAQPIDLKLSSRYIFAIIGGFLPPLLLAFLVAFFDTKLHSPHNLEQISRIPLLGVIGKNESDNNLVVHNKPKSTIAESFRSIRSSLQFMYRTKGKEGSKTIVVTSSVSGEGKTFCSINLATVFALSGKKTVLVGLDLRKPKIFGDFKLNNDLGVVNYLIGQNTLDEVINLSIIDNLDIITSGPIPPNPSELLIGEPMDTLINELKTRYDYIILDTPPVALVADALELFEYADASMYVVRQDYTKKAMLNFINDKYKKKELSNISFLYNHYDQKGKYGYGHGYGYATYGNGPYGNGYHDNYKPKPSLKERVKGLFKI</sequence>
<dbReference type="NCBIfam" id="TIGR01007">
    <property type="entry name" value="eps_fam"/>
    <property type="match status" value="1"/>
</dbReference>
<keyword evidence="5" id="KW-0418">Kinase</keyword>
<keyword evidence="12" id="KW-1185">Reference proteome</keyword>
<evidence type="ECO:0000256" key="2">
    <source>
        <dbReference type="ARBA" id="ARBA00011903"/>
    </source>
</evidence>
<feature type="transmembrane region" description="Helical" evidence="9">
    <location>
        <begin position="20"/>
        <end position="43"/>
    </location>
</feature>
<keyword evidence="9" id="KW-0472">Membrane</keyword>
<dbReference type="InterPro" id="IPR005702">
    <property type="entry name" value="Wzc-like_C"/>
</dbReference>
<name>A0ABY3MDG3_9FLAO</name>
<dbReference type="Pfam" id="PF13614">
    <property type="entry name" value="AAA_31"/>
    <property type="match status" value="1"/>
</dbReference>
<dbReference type="Proteomes" id="UP000323621">
    <property type="component" value="Unassembled WGS sequence"/>
</dbReference>
<keyword evidence="7" id="KW-0829">Tyrosine-protein kinase</keyword>
<dbReference type="GO" id="GO:0004715">
    <property type="term" value="F:non-membrane spanning protein tyrosine kinase activity"/>
    <property type="evidence" value="ECO:0007669"/>
    <property type="project" value="UniProtKB-EC"/>
</dbReference>
<evidence type="ECO:0000256" key="1">
    <source>
        <dbReference type="ARBA" id="ARBA00007316"/>
    </source>
</evidence>
<keyword evidence="9" id="KW-0812">Transmembrane</keyword>
<evidence type="ECO:0000259" key="10">
    <source>
        <dbReference type="Pfam" id="PF13614"/>
    </source>
</evidence>
<dbReference type="CDD" id="cd05387">
    <property type="entry name" value="BY-kinase"/>
    <property type="match status" value="1"/>
</dbReference>
<feature type="transmembrane region" description="Helical" evidence="9">
    <location>
        <begin position="515"/>
        <end position="536"/>
    </location>
</feature>
<dbReference type="InterPro" id="IPR027417">
    <property type="entry name" value="P-loop_NTPase"/>
</dbReference>
<evidence type="ECO:0000256" key="8">
    <source>
        <dbReference type="ARBA" id="ARBA00051245"/>
    </source>
</evidence>
<keyword evidence="9" id="KW-1133">Transmembrane helix</keyword>
<dbReference type="InterPro" id="IPR050445">
    <property type="entry name" value="Bact_polysacc_biosynth/exp"/>
</dbReference>
<comment type="caution">
    <text evidence="11">The sequence shown here is derived from an EMBL/GenBank/DDBJ whole genome shotgun (WGS) entry which is preliminary data.</text>
</comment>
<organism evidence="11 12">
    <name type="scientific">Bizionia gelidisalsuginis</name>
    <dbReference type="NCBI Taxonomy" id="291188"/>
    <lineage>
        <taxon>Bacteria</taxon>
        <taxon>Pseudomonadati</taxon>
        <taxon>Bacteroidota</taxon>
        <taxon>Flavobacteriia</taxon>
        <taxon>Flavobacteriales</taxon>
        <taxon>Flavobacteriaceae</taxon>
        <taxon>Bizionia</taxon>
    </lineage>
</organism>
<dbReference type="EMBL" id="VSKN01000002">
    <property type="protein sequence ID" value="TYC17018.1"/>
    <property type="molecule type" value="Genomic_DNA"/>
</dbReference>
<feature type="domain" description="AAA" evidence="10">
    <location>
        <begin position="601"/>
        <end position="721"/>
    </location>
</feature>
<comment type="similarity">
    <text evidence="1">Belongs to the CpsD/CapB family.</text>
</comment>
<dbReference type="SUPFAM" id="SSF52540">
    <property type="entry name" value="P-loop containing nucleoside triphosphate hydrolases"/>
    <property type="match status" value="1"/>
</dbReference>
<evidence type="ECO:0000256" key="7">
    <source>
        <dbReference type="ARBA" id="ARBA00023137"/>
    </source>
</evidence>
<dbReference type="Gene3D" id="3.40.50.300">
    <property type="entry name" value="P-loop containing nucleotide triphosphate hydrolases"/>
    <property type="match status" value="1"/>
</dbReference>
<keyword evidence="6" id="KW-0067">ATP-binding</keyword>
<comment type="catalytic activity">
    <reaction evidence="8">
        <text>L-tyrosyl-[protein] + ATP = O-phospho-L-tyrosyl-[protein] + ADP + H(+)</text>
        <dbReference type="Rhea" id="RHEA:10596"/>
        <dbReference type="Rhea" id="RHEA-COMP:10136"/>
        <dbReference type="Rhea" id="RHEA-COMP:20101"/>
        <dbReference type="ChEBI" id="CHEBI:15378"/>
        <dbReference type="ChEBI" id="CHEBI:30616"/>
        <dbReference type="ChEBI" id="CHEBI:46858"/>
        <dbReference type="ChEBI" id="CHEBI:61978"/>
        <dbReference type="ChEBI" id="CHEBI:456216"/>
        <dbReference type="EC" id="2.7.10.2"/>
    </reaction>
</comment>
<accession>A0ABY3MDG3</accession>
<evidence type="ECO:0000313" key="12">
    <source>
        <dbReference type="Proteomes" id="UP000323621"/>
    </source>
</evidence>
<protein>
    <recommendedName>
        <fullName evidence="2">non-specific protein-tyrosine kinase</fullName>
        <ecNumber evidence="2">2.7.10.2</ecNumber>
    </recommendedName>
</protein>
<dbReference type="PANTHER" id="PTHR32309:SF13">
    <property type="entry name" value="FERRIC ENTEROBACTIN TRANSPORT PROTEIN FEPE"/>
    <property type="match status" value="1"/>
</dbReference>
<keyword evidence="4" id="KW-0547">Nucleotide-binding</keyword>
<evidence type="ECO:0000256" key="9">
    <source>
        <dbReference type="SAM" id="Phobius"/>
    </source>
</evidence>
<dbReference type="PANTHER" id="PTHR32309">
    <property type="entry name" value="TYROSINE-PROTEIN KINASE"/>
    <property type="match status" value="1"/>
</dbReference>
<evidence type="ECO:0000256" key="3">
    <source>
        <dbReference type="ARBA" id="ARBA00022679"/>
    </source>
</evidence>